<evidence type="ECO:0000313" key="7">
    <source>
        <dbReference type="Proteomes" id="UP000887575"/>
    </source>
</evidence>
<dbReference type="PANTHER" id="PTHR12780">
    <property type="entry name" value="RNA POLYMERASE III DNA DIRECTED , 39KD SUBUNIT-RELATED"/>
    <property type="match status" value="1"/>
</dbReference>
<evidence type="ECO:0000256" key="1">
    <source>
        <dbReference type="ARBA" id="ARBA00004123"/>
    </source>
</evidence>
<keyword evidence="4 6" id="KW-0804">Transcription</keyword>
<evidence type="ECO:0000256" key="4">
    <source>
        <dbReference type="ARBA" id="ARBA00023163"/>
    </source>
</evidence>
<dbReference type="Pfam" id="PF05158">
    <property type="entry name" value="RNA_pol_Rpc34"/>
    <property type="match status" value="1"/>
</dbReference>
<comment type="function">
    <text evidence="6">DNA-dependent RNA polymerase catalyzes the transcription of DNA into RNA using the four ribonucleoside triphosphates as substrates. Specific peripheric component of RNA polymerase III which synthesizes small RNAs, such as 5S rRNA and tRNAs.</text>
</comment>
<dbReference type="Proteomes" id="UP000887575">
    <property type="component" value="Unassembled WGS sequence"/>
</dbReference>
<comment type="similarity">
    <text evidence="2 6">Belongs to the eukaryotic RPC34/RPC39 RNA polymerase subunit family.</text>
</comment>
<dbReference type="GO" id="GO:0005654">
    <property type="term" value="C:nucleoplasm"/>
    <property type="evidence" value="ECO:0007669"/>
    <property type="project" value="UniProtKB-ARBA"/>
</dbReference>
<dbReference type="Gene3D" id="1.10.10.10">
    <property type="entry name" value="Winged helix-like DNA-binding domain superfamily/Winged helix DNA-binding domain"/>
    <property type="match status" value="2"/>
</dbReference>
<dbReference type="InterPro" id="IPR007832">
    <property type="entry name" value="RNA_pol_Rpc34"/>
</dbReference>
<dbReference type="InterPro" id="IPR016049">
    <property type="entry name" value="RNA_pol_Rpc34-like"/>
</dbReference>
<dbReference type="GO" id="GO:0005666">
    <property type="term" value="C:RNA polymerase III complex"/>
    <property type="evidence" value="ECO:0007669"/>
    <property type="project" value="UniProtKB-UniRule"/>
</dbReference>
<dbReference type="InterPro" id="IPR036390">
    <property type="entry name" value="WH_DNA-bd_sf"/>
</dbReference>
<name>A0AAF3F7U8_9BILA</name>
<dbReference type="GO" id="GO:0005737">
    <property type="term" value="C:cytoplasm"/>
    <property type="evidence" value="ECO:0007669"/>
    <property type="project" value="UniProtKB-ARBA"/>
</dbReference>
<dbReference type="WBParaSite" id="MBELARI_LOCUS21741">
    <property type="protein sequence ID" value="MBELARI_LOCUS21741"/>
    <property type="gene ID" value="MBELARI_LOCUS21741"/>
</dbReference>
<dbReference type="InterPro" id="IPR036388">
    <property type="entry name" value="WH-like_DNA-bd_sf"/>
</dbReference>
<keyword evidence="5 6" id="KW-0539">Nucleus</keyword>
<evidence type="ECO:0000256" key="6">
    <source>
        <dbReference type="PIRNR" id="PIRNR028763"/>
    </source>
</evidence>
<keyword evidence="3 6" id="KW-0240">DNA-directed RNA polymerase</keyword>
<dbReference type="GO" id="GO:0006383">
    <property type="term" value="P:transcription by RNA polymerase III"/>
    <property type="evidence" value="ECO:0007669"/>
    <property type="project" value="UniProtKB-UniRule"/>
</dbReference>
<sequence>MAVVKTEINVDPSEEVFRIIEDQQDGIDNDTLNHLTPSLSILERQHAINALLADQRLEILKQGEQIKFRVKKGTQLAGVSQEEQLIYQLVEESATNGIWIRELREGSGLSQIQLRKVLKQLETRKLIKTVKAVGTTRKCYMLSQLEPSTTLTGGTFYSDQQLDTELIQTMVTLCVGFLQARRRKAIEEAKNSIEMQKELSLVRPSEISAYIVEKRVLKMAVSDEDIDRVLEVAILDGSVERRPDGRLRAIADGIRTSALVTIPCATCPVIDDCKPGHVISPATCQYMKDWIG</sequence>
<reference evidence="8" key="1">
    <citation type="submission" date="2024-02" db="UniProtKB">
        <authorList>
            <consortium name="WormBaseParasite"/>
        </authorList>
    </citation>
    <scope>IDENTIFICATION</scope>
</reference>
<accession>A0AAF3F7U8</accession>
<organism evidence="7 8">
    <name type="scientific">Mesorhabditis belari</name>
    <dbReference type="NCBI Taxonomy" id="2138241"/>
    <lineage>
        <taxon>Eukaryota</taxon>
        <taxon>Metazoa</taxon>
        <taxon>Ecdysozoa</taxon>
        <taxon>Nematoda</taxon>
        <taxon>Chromadorea</taxon>
        <taxon>Rhabditida</taxon>
        <taxon>Rhabditina</taxon>
        <taxon>Rhabditomorpha</taxon>
        <taxon>Rhabditoidea</taxon>
        <taxon>Rhabditidae</taxon>
        <taxon>Mesorhabditinae</taxon>
        <taxon>Mesorhabditis</taxon>
    </lineage>
</organism>
<dbReference type="AlphaFoldDB" id="A0AAF3F7U8"/>
<proteinExistence type="inferred from homology"/>
<evidence type="ECO:0000313" key="8">
    <source>
        <dbReference type="WBParaSite" id="MBELARI_LOCUS21741"/>
    </source>
</evidence>
<dbReference type="FunFam" id="1.10.10.10:FF:000116">
    <property type="entry name" value="DNA-directed RNA polymerase III subunit RPC6"/>
    <property type="match status" value="1"/>
</dbReference>
<comment type="subcellular location">
    <subcellularLocation>
        <location evidence="1 6">Nucleus</location>
    </subcellularLocation>
</comment>
<dbReference type="PIRSF" id="PIRSF028763">
    <property type="entry name" value="RNA_pol_Rpc34"/>
    <property type="match status" value="1"/>
</dbReference>
<evidence type="ECO:0000256" key="5">
    <source>
        <dbReference type="ARBA" id="ARBA00023242"/>
    </source>
</evidence>
<protein>
    <recommendedName>
        <fullName evidence="6">DNA-directed RNA polymerase III subunit RPC6</fullName>
        <shortName evidence="6">RNA polymerase III subunit C6</shortName>
    </recommendedName>
</protein>
<dbReference type="SUPFAM" id="SSF46785">
    <property type="entry name" value="Winged helix' DNA-binding domain"/>
    <property type="match status" value="2"/>
</dbReference>
<evidence type="ECO:0000256" key="3">
    <source>
        <dbReference type="ARBA" id="ARBA00022478"/>
    </source>
</evidence>
<keyword evidence="7" id="KW-1185">Reference proteome</keyword>
<evidence type="ECO:0000256" key="2">
    <source>
        <dbReference type="ARBA" id="ARBA00011038"/>
    </source>
</evidence>